<keyword evidence="4 8" id="KW-0812">Transmembrane</keyword>
<evidence type="ECO:0000256" key="5">
    <source>
        <dbReference type="ARBA" id="ARBA00022989"/>
    </source>
</evidence>
<feature type="transmembrane region" description="Helical" evidence="8">
    <location>
        <begin position="58"/>
        <end position="76"/>
    </location>
</feature>
<feature type="transmembrane region" description="Helical" evidence="8">
    <location>
        <begin position="249"/>
        <end position="275"/>
    </location>
</feature>
<evidence type="ECO:0000256" key="8">
    <source>
        <dbReference type="SAM" id="Phobius"/>
    </source>
</evidence>
<dbReference type="NCBIfam" id="TIGR00791">
    <property type="entry name" value="gntP"/>
    <property type="match status" value="1"/>
</dbReference>
<proteinExistence type="inferred from homology"/>
<dbReference type="OrthoDB" id="9787129at2"/>
<sequence>MDLIIVLGAILLLVVLIGVFKINAFLSFLFVSVTAGLCLGVPLDKITQSVEKGIGDILGSNVVIIIAGAMLGKLIADTGAAQQVATSIVSKTGIKKVHWGVALVGFIVGIPLFYNTGFVLLVPLIFSMVYQYRLPAVATGISMLAALSVAHGFLPPHPSPAALVSQFHADLGKTLLYGIVVAVPAIVLAGPVFSRALLKIPAAPLEAFRPQAIAKENLPGTFSSFFVALLPVGLFALMTLLPFVLHDKYASLISFLAQPSIVMLAALIAGTWILGLKKGRNMQRVMLMYSDAVKEVAMILLIIGGAGGLKQVLTDSGVSDQIAGLLQQTDLSPLFLGWLSAAIIRAAVGSATVAGFTAAGIIAPLIGQTHTDPNLMVLSIGAGSLMFSHVNDGGFWMFKEYFNVSIKDTLRSWSIMEIIVSVVGLIGVLILNNFIH</sequence>
<keyword evidence="3" id="KW-1003">Cell membrane</keyword>
<feature type="transmembrane region" description="Helical" evidence="8">
    <location>
        <begin position="174"/>
        <end position="198"/>
    </location>
</feature>
<dbReference type="Pfam" id="PF02447">
    <property type="entry name" value="GntP_permease"/>
    <property type="match status" value="1"/>
</dbReference>
<organism evidence="9 10">
    <name type="scientific">Niabella ginsenosidivorans</name>
    <dbReference type="NCBI Taxonomy" id="1176587"/>
    <lineage>
        <taxon>Bacteria</taxon>
        <taxon>Pseudomonadati</taxon>
        <taxon>Bacteroidota</taxon>
        <taxon>Chitinophagia</taxon>
        <taxon>Chitinophagales</taxon>
        <taxon>Chitinophagaceae</taxon>
        <taxon>Niabella</taxon>
    </lineage>
</organism>
<feature type="transmembrane region" description="Helical" evidence="8">
    <location>
        <begin position="334"/>
        <end position="363"/>
    </location>
</feature>
<protein>
    <submittedName>
        <fullName evidence="9">Gluconate transporter</fullName>
    </submittedName>
</protein>
<dbReference type="GO" id="GO:0005886">
    <property type="term" value="C:plasma membrane"/>
    <property type="evidence" value="ECO:0007669"/>
    <property type="project" value="UniProtKB-SubCell"/>
</dbReference>
<dbReference type="EMBL" id="CP015772">
    <property type="protein sequence ID" value="ANH83036.1"/>
    <property type="molecule type" value="Genomic_DNA"/>
</dbReference>
<evidence type="ECO:0000313" key="10">
    <source>
        <dbReference type="Proteomes" id="UP000077667"/>
    </source>
</evidence>
<comment type="similarity">
    <text evidence="7">Belongs to the GntP permease family.</text>
</comment>
<dbReference type="STRING" id="1176587.A8C56_20435"/>
<feature type="transmembrane region" description="Helical" evidence="8">
    <location>
        <begin position="134"/>
        <end position="154"/>
    </location>
</feature>
<evidence type="ECO:0000256" key="4">
    <source>
        <dbReference type="ARBA" id="ARBA00022692"/>
    </source>
</evidence>
<keyword evidence="10" id="KW-1185">Reference proteome</keyword>
<gene>
    <name evidence="9" type="ORF">A8C56_20435</name>
</gene>
<accession>A0A1A9I600</accession>
<dbReference type="KEGG" id="nia:A8C56_20435"/>
<evidence type="ECO:0000256" key="7">
    <source>
        <dbReference type="ARBA" id="ARBA00049663"/>
    </source>
</evidence>
<evidence type="ECO:0000256" key="1">
    <source>
        <dbReference type="ARBA" id="ARBA00004651"/>
    </source>
</evidence>
<reference evidence="9 10" key="1">
    <citation type="submission" date="2016-05" db="EMBL/GenBank/DDBJ databases">
        <title>Niabella ginsenosidivorans BS26 whole genome sequencing.</title>
        <authorList>
            <person name="Im W.T."/>
            <person name="Siddiqi M.Z."/>
        </authorList>
    </citation>
    <scope>NUCLEOTIDE SEQUENCE [LARGE SCALE GENOMIC DNA]</scope>
    <source>
        <strain evidence="9 10">BS26</strain>
    </source>
</reference>
<dbReference type="PIRSF" id="PIRSF002746">
    <property type="entry name" value="Gluconate_transporter"/>
    <property type="match status" value="1"/>
</dbReference>
<comment type="subcellular location">
    <subcellularLocation>
        <location evidence="1">Cell membrane</location>
        <topology evidence="1">Multi-pass membrane protein</topology>
    </subcellularLocation>
</comment>
<feature type="transmembrane region" description="Helical" evidence="8">
    <location>
        <begin position="296"/>
        <end position="314"/>
    </location>
</feature>
<evidence type="ECO:0000313" key="9">
    <source>
        <dbReference type="EMBL" id="ANH83036.1"/>
    </source>
</evidence>
<dbReference type="PANTHER" id="PTHR30354">
    <property type="entry name" value="GNT FAMILY GLUCONATE TRANSPORTER"/>
    <property type="match status" value="1"/>
</dbReference>
<dbReference type="RefSeq" id="WP_067760230.1">
    <property type="nucleotide sequence ID" value="NZ_CP015772.1"/>
</dbReference>
<name>A0A1A9I600_9BACT</name>
<evidence type="ECO:0000256" key="6">
    <source>
        <dbReference type="ARBA" id="ARBA00023136"/>
    </source>
</evidence>
<dbReference type="Proteomes" id="UP000077667">
    <property type="component" value="Chromosome"/>
</dbReference>
<dbReference type="PANTHER" id="PTHR30354:SF22">
    <property type="entry name" value="HIGH-AFFINITY GLUCONATE TRANSPORTER"/>
    <property type="match status" value="1"/>
</dbReference>
<evidence type="ECO:0000256" key="3">
    <source>
        <dbReference type="ARBA" id="ARBA00022475"/>
    </source>
</evidence>
<keyword evidence="2" id="KW-0813">Transport</keyword>
<feature type="transmembrane region" description="Helical" evidence="8">
    <location>
        <begin position="96"/>
        <end position="122"/>
    </location>
</feature>
<dbReference type="InterPro" id="IPR003474">
    <property type="entry name" value="Glcn_transporter"/>
</dbReference>
<keyword evidence="6 8" id="KW-0472">Membrane</keyword>
<keyword evidence="5 8" id="KW-1133">Transmembrane helix</keyword>
<feature type="transmembrane region" description="Helical" evidence="8">
    <location>
        <begin position="375"/>
        <end position="398"/>
    </location>
</feature>
<dbReference type="GO" id="GO:0015128">
    <property type="term" value="F:gluconate transmembrane transporter activity"/>
    <property type="evidence" value="ECO:0007669"/>
    <property type="project" value="InterPro"/>
</dbReference>
<evidence type="ECO:0000256" key="2">
    <source>
        <dbReference type="ARBA" id="ARBA00022448"/>
    </source>
</evidence>
<feature type="transmembrane region" description="Helical" evidence="8">
    <location>
        <begin position="418"/>
        <end position="435"/>
    </location>
</feature>
<feature type="transmembrane region" description="Helical" evidence="8">
    <location>
        <begin position="28"/>
        <end position="46"/>
    </location>
</feature>
<dbReference type="AlphaFoldDB" id="A0A1A9I600"/>
<feature type="transmembrane region" description="Helical" evidence="8">
    <location>
        <begin position="218"/>
        <end position="243"/>
    </location>
</feature>